<dbReference type="GO" id="GO:0090589">
    <property type="term" value="F:protein-phosphocysteine-trehalose phosphotransferase system transporter activity"/>
    <property type="evidence" value="ECO:0007669"/>
    <property type="project" value="TreeGrafter"/>
</dbReference>
<evidence type="ECO:0000256" key="6">
    <source>
        <dbReference type="ARBA" id="ARBA00022683"/>
    </source>
</evidence>
<comment type="catalytic activity">
    <reaction evidence="13">
        <text>N(pros)-phospho-L-histidyl-[protein](out) + sucrose = sucrose 6(G)-phosphate(in) + L-histidyl-[protein]</text>
        <dbReference type="Rhea" id="RHEA:49236"/>
        <dbReference type="Rhea" id="RHEA-COMP:9745"/>
        <dbReference type="Rhea" id="RHEA-COMP:9746"/>
        <dbReference type="ChEBI" id="CHEBI:17992"/>
        <dbReference type="ChEBI" id="CHEBI:29979"/>
        <dbReference type="ChEBI" id="CHEBI:64837"/>
        <dbReference type="ChEBI" id="CHEBI:91002"/>
        <dbReference type="EC" id="2.7.1.211"/>
    </reaction>
</comment>
<dbReference type="FunFam" id="3.30.1360.60:FF:000001">
    <property type="entry name" value="PTS system glucose-specific IIBC component PtsG"/>
    <property type="match status" value="1"/>
</dbReference>
<comment type="subcellular location">
    <subcellularLocation>
        <location evidence="1">Cell membrane</location>
        <topology evidence="1">Multi-pass membrane protein</topology>
    </subcellularLocation>
</comment>
<dbReference type="GO" id="GO:0016301">
    <property type="term" value="F:kinase activity"/>
    <property type="evidence" value="ECO:0007669"/>
    <property type="project" value="UniProtKB-KW"/>
</dbReference>
<dbReference type="SUPFAM" id="SSF51261">
    <property type="entry name" value="Duplicated hybrid motif"/>
    <property type="match status" value="1"/>
</dbReference>
<dbReference type="CDD" id="cd00212">
    <property type="entry name" value="PTS_IIB_glc"/>
    <property type="match status" value="1"/>
</dbReference>
<protein>
    <recommendedName>
        <fullName evidence="14">PTS system sucrose-specific EIIBCA component</fullName>
        <ecNumber evidence="11">2.7.1.211</ecNumber>
    </recommendedName>
    <alternativeName>
        <fullName evidence="15">EIIBCA-Scr</fullName>
    </alternativeName>
</protein>
<evidence type="ECO:0000256" key="12">
    <source>
        <dbReference type="ARBA" id="ARBA00045139"/>
    </source>
</evidence>
<evidence type="ECO:0000256" key="11">
    <source>
        <dbReference type="ARBA" id="ARBA00044053"/>
    </source>
</evidence>
<keyword evidence="3" id="KW-1003">Cell membrane</keyword>
<evidence type="ECO:0000256" key="2">
    <source>
        <dbReference type="ARBA" id="ARBA00022448"/>
    </source>
</evidence>
<dbReference type="GO" id="GO:0015771">
    <property type="term" value="P:trehalose transport"/>
    <property type="evidence" value="ECO:0007669"/>
    <property type="project" value="TreeGrafter"/>
</dbReference>
<dbReference type="KEGG" id="vie:OL234_08830"/>
<evidence type="ECO:0000256" key="17">
    <source>
        <dbReference type="SAM" id="Phobius"/>
    </source>
</evidence>
<dbReference type="GO" id="GO:0005886">
    <property type="term" value="C:plasma membrane"/>
    <property type="evidence" value="ECO:0007669"/>
    <property type="project" value="UniProtKB-SubCell"/>
</dbReference>
<dbReference type="EMBL" id="CP110232">
    <property type="protein sequence ID" value="WEG73059.1"/>
    <property type="molecule type" value="Genomic_DNA"/>
</dbReference>
<keyword evidence="2" id="KW-0813">Transport</keyword>
<feature type="transmembrane region" description="Helical" evidence="17">
    <location>
        <begin position="144"/>
        <end position="163"/>
    </location>
</feature>
<evidence type="ECO:0000256" key="8">
    <source>
        <dbReference type="ARBA" id="ARBA00022777"/>
    </source>
</evidence>
<keyword evidence="6" id="KW-0598">Phosphotransferase system</keyword>
<dbReference type="NCBIfam" id="TIGR01995">
    <property type="entry name" value="PTS-II-ABC-beta"/>
    <property type="match status" value="1"/>
</dbReference>
<evidence type="ECO:0000256" key="7">
    <source>
        <dbReference type="ARBA" id="ARBA00022692"/>
    </source>
</evidence>
<evidence type="ECO:0000256" key="9">
    <source>
        <dbReference type="ARBA" id="ARBA00022989"/>
    </source>
</evidence>
<evidence type="ECO:0000256" key="5">
    <source>
        <dbReference type="ARBA" id="ARBA00022679"/>
    </source>
</evidence>
<dbReference type="GO" id="GO:0008982">
    <property type="term" value="F:protein-N(PI)-phosphohistidine-sugar phosphotransferase activity"/>
    <property type="evidence" value="ECO:0007669"/>
    <property type="project" value="InterPro"/>
</dbReference>
<dbReference type="PANTHER" id="PTHR30175">
    <property type="entry name" value="PHOSPHOTRANSFERASE SYSTEM TRANSPORT PROTEIN"/>
    <property type="match status" value="1"/>
</dbReference>
<evidence type="ECO:0000313" key="21">
    <source>
        <dbReference type="EMBL" id="WEG73059.1"/>
    </source>
</evidence>
<dbReference type="InterPro" id="IPR013013">
    <property type="entry name" value="PTS_EIIC_1"/>
</dbReference>
<evidence type="ECO:0000256" key="16">
    <source>
        <dbReference type="PROSITE-ProRule" id="PRU00421"/>
    </source>
</evidence>
<evidence type="ECO:0000259" key="18">
    <source>
        <dbReference type="PROSITE" id="PS51093"/>
    </source>
</evidence>
<dbReference type="InterPro" id="IPR001996">
    <property type="entry name" value="PTS_IIB_1"/>
</dbReference>
<dbReference type="Pfam" id="PF00367">
    <property type="entry name" value="PTS_EIIB"/>
    <property type="match status" value="1"/>
</dbReference>
<dbReference type="InterPro" id="IPR018113">
    <property type="entry name" value="PTrfase_EIIB_Cys"/>
</dbReference>
<dbReference type="InterPro" id="IPR011055">
    <property type="entry name" value="Dup_hybrid_motif"/>
</dbReference>
<evidence type="ECO:0000256" key="10">
    <source>
        <dbReference type="ARBA" id="ARBA00023136"/>
    </source>
</evidence>
<gene>
    <name evidence="21" type="ORF">OL234_08830</name>
</gene>
<dbReference type="Gene3D" id="2.70.70.10">
    <property type="entry name" value="Glucose Permease (Domain IIA)"/>
    <property type="match status" value="1"/>
</dbReference>
<feature type="active site" description="Phosphocysteine intermediate; for EIIB activity" evidence="16">
    <location>
        <position position="26"/>
    </location>
</feature>
<feature type="transmembrane region" description="Helical" evidence="17">
    <location>
        <begin position="287"/>
        <end position="308"/>
    </location>
</feature>
<dbReference type="PANTHER" id="PTHR30175:SF1">
    <property type="entry name" value="PTS SYSTEM ARBUTIN-, CELLOBIOSE-, AND SALICIN-SPECIFIC EIIBC COMPONENT-RELATED"/>
    <property type="match status" value="1"/>
</dbReference>
<dbReference type="PROSITE" id="PS51093">
    <property type="entry name" value="PTS_EIIA_TYPE_1"/>
    <property type="match status" value="1"/>
</dbReference>
<sequence>MDYEVLAKQILEKVGGEKNVIGLVHCMTRLRFTLKDDSLADKVEVEAIRGVMGVMEKGEQFQIIIGNNVGAVYKELCKLGNFDGTPDPDFKKDKKKQNIFATVLDVISGCMAPVIPAIIGSAMIKVLLTVLPMMGLLNNKSQTFELLNVISDGAFFFMPVLIAISAAKKFKTNPYYAASLGLILLHPNFIEMINKAHEANETLKFFGLIPVSYAVYAYSVIPIILAVWVLSYVEPFVDRITPAITKNFLSPMLVLLITAPIVMVIVGPLGSILSDGLSTIIYTIHDYLGFVAIGLVAGIYPFIVMAGMHHAFTPIKLSMIATTGYEAFICIAEFCSNMAQGASALAVSFKTKNTDLKQTAGSSAFSALVAGITEPALYGITVRLKKPMLGACIGATAGGLVGGFFQLKSFGVATPALVTIPQYIEEGRPSSLMYILITAAVTISVSFIASYMIGFEDIPNPEAEVVEPIVTKPLNTGLKMGSPLAGELVSLATVPDKTFADGLLGKGFAIKPSLGEVIAPCDGIIDVFFETGHAIGFTSETGVELLIHVGIDTVNLGGEYFTAHAKAGDRVVKGTKLLSFDIEKISQAGYDLITPIIVTNSQEYLDVVSHPKKIVTELEEVLTIV</sequence>
<dbReference type="InterPro" id="IPR036878">
    <property type="entry name" value="Glu_permease_IIB"/>
</dbReference>
<dbReference type="PROSITE" id="PS51103">
    <property type="entry name" value="PTS_EIIC_TYPE_1"/>
    <property type="match status" value="1"/>
</dbReference>
<evidence type="ECO:0000256" key="4">
    <source>
        <dbReference type="ARBA" id="ARBA00022597"/>
    </source>
</evidence>
<evidence type="ECO:0000313" key="22">
    <source>
        <dbReference type="Proteomes" id="UP001179647"/>
    </source>
</evidence>
<keyword evidence="22" id="KW-1185">Reference proteome</keyword>
<feature type="transmembrane region" description="Helical" evidence="17">
    <location>
        <begin position="248"/>
        <end position="267"/>
    </location>
</feature>
<feature type="domain" description="PTS EIIA type-1" evidence="18">
    <location>
        <begin position="496"/>
        <end position="600"/>
    </location>
</feature>
<dbReference type="GO" id="GO:0009401">
    <property type="term" value="P:phosphoenolpyruvate-dependent sugar phosphotransferase system"/>
    <property type="evidence" value="ECO:0007669"/>
    <property type="project" value="UniProtKB-KW"/>
</dbReference>
<dbReference type="InterPro" id="IPR011297">
    <property type="entry name" value="PTS_IIABC_b_glu"/>
</dbReference>
<keyword evidence="4" id="KW-0762">Sugar transport</keyword>
<feature type="transmembrane region" description="Helical" evidence="17">
    <location>
        <begin position="99"/>
        <end position="124"/>
    </location>
</feature>
<reference evidence="21" key="1">
    <citation type="submission" date="2022-10" db="EMBL/GenBank/DDBJ databases">
        <title>Vagococcus sp. isolated from poultry meat.</title>
        <authorList>
            <person name="Johansson P."/>
            <person name="Bjorkroth J."/>
        </authorList>
    </citation>
    <scope>NUCLEOTIDE SEQUENCE</scope>
    <source>
        <strain evidence="21">STAA11</strain>
    </source>
</reference>
<proteinExistence type="predicted"/>
<dbReference type="Proteomes" id="UP001179647">
    <property type="component" value="Chromosome"/>
</dbReference>
<feature type="domain" description="PTS EIIC type-1" evidence="20">
    <location>
        <begin position="105"/>
        <end position="465"/>
    </location>
</feature>
<dbReference type="Gene3D" id="3.30.1360.60">
    <property type="entry name" value="Glucose permease domain IIB"/>
    <property type="match status" value="1"/>
</dbReference>
<evidence type="ECO:0000256" key="3">
    <source>
        <dbReference type="ARBA" id="ARBA00022475"/>
    </source>
</evidence>
<dbReference type="InterPro" id="IPR003352">
    <property type="entry name" value="PTS_EIIC"/>
</dbReference>
<dbReference type="Pfam" id="PF02378">
    <property type="entry name" value="PTS_EIIC"/>
    <property type="match status" value="1"/>
</dbReference>
<dbReference type="Pfam" id="PF00358">
    <property type="entry name" value="PTS_EIIA_1"/>
    <property type="match status" value="1"/>
</dbReference>
<dbReference type="FunFam" id="2.70.70.10:FF:000001">
    <property type="entry name" value="PTS system glucose-specific IIA component"/>
    <property type="match status" value="1"/>
</dbReference>
<dbReference type="PROSITE" id="PS51098">
    <property type="entry name" value="PTS_EIIB_TYPE_1"/>
    <property type="match status" value="1"/>
</dbReference>
<feature type="domain" description="PTS EIIB type-1" evidence="19">
    <location>
        <begin position="4"/>
        <end position="86"/>
    </location>
</feature>
<dbReference type="PROSITE" id="PS01035">
    <property type="entry name" value="PTS_EIIB_TYPE_1_CYS"/>
    <property type="match status" value="1"/>
</dbReference>
<dbReference type="SUPFAM" id="SSF55604">
    <property type="entry name" value="Glucose permease domain IIB"/>
    <property type="match status" value="1"/>
</dbReference>
<dbReference type="RefSeq" id="WP_275468861.1">
    <property type="nucleotide sequence ID" value="NZ_CP110232.1"/>
</dbReference>
<keyword evidence="10 17" id="KW-0472">Membrane</keyword>
<accession>A0AAF0CU94</accession>
<feature type="transmembrane region" description="Helical" evidence="17">
    <location>
        <begin position="213"/>
        <end position="236"/>
    </location>
</feature>
<evidence type="ECO:0000259" key="20">
    <source>
        <dbReference type="PROSITE" id="PS51103"/>
    </source>
</evidence>
<evidence type="ECO:0000256" key="13">
    <source>
        <dbReference type="ARBA" id="ARBA00048931"/>
    </source>
</evidence>
<evidence type="ECO:0000256" key="15">
    <source>
        <dbReference type="ARBA" id="ARBA00081008"/>
    </source>
</evidence>
<dbReference type="EC" id="2.7.1.211" evidence="11"/>
<evidence type="ECO:0000256" key="14">
    <source>
        <dbReference type="ARBA" id="ARBA00074554"/>
    </source>
</evidence>
<feature type="transmembrane region" description="Helical" evidence="17">
    <location>
        <begin position="432"/>
        <end position="453"/>
    </location>
</feature>
<keyword evidence="8" id="KW-0418">Kinase</keyword>
<name>A0AAF0CU94_9ENTE</name>
<organism evidence="21 22">
    <name type="scientific">Vagococcus intermedius</name>
    <dbReference type="NCBI Taxonomy" id="2991418"/>
    <lineage>
        <taxon>Bacteria</taxon>
        <taxon>Bacillati</taxon>
        <taxon>Bacillota</taxon>
        <taxon>Bacilli</taxon>
        <taxon>Lactobacillales</taxon>
        <taxon>Enterococcaceae</taxon>
        <taxon>Vagococcus</taxon>
    </lineage>
</organism>
<dbReference type="AlphaFoldDB" id="A0AAF0CU94"/>
<keyword evidence="7 17" id="KW-0812">Transmembrane</keyword>
<keyword evidence="5 21" id="KW-0808">Transferase</keyword>
<dbReference type="InterPro" id="IPR001127">
    <property type="entry name" value="PTS_EIIA_1_perm"/>
</dbReference>
<dbReference type="PROSITE" id="PS00371">
    <property type="entry name" value="PTS_EIIA_TYPE_1_HIS"/>
    <property type="match status" value="1"/>
</dbReference>
<dbReference type="InterPro" id="IPR050558">
    <property type="entry name" value="PTS_Sugar-Specific_Components"/>
</dbReference>
<evidence type="ECO:0000259" key="19">
    <source>
        <dbReference type="PROSITE" id="PS51098"/>
    </source>
</evidence>
<evidence type="ECO:0000256" key="1">
    <source>
        <dbReference type="ARBA" id="ARBA00004651"/>
    </source>
</evidence>
<keyword evidence="9 17" id="KW-1133">Transmembrane helix</keyword>
<dbReference type="NCBIfam" id="TIGR00830">
    <property type="entry name" value="PTBA"/>
    <property type="match status" value="1"/>
</dbReference>
<comment type="function">
    <text evidence="12">The phosphoenolpyruvate-dependent sugar phosphotransferase system (sugar PTS), a major carbohydrate active transport system, catalyzes the phosphorylation of incoming sugar substrates concomitantly with their translocation across the cell membrane. This system is involved in sucrose transport.</text>
</comment>